<dbReference type="Pfam" id="PF03729">
    <property type="entry name" value="DUF308"/>
    <property type="match status" value="1"/>
</dbReference>
<feature type="transmembrane region" description="Helical" evidence="1">
    <location>
        <begin position="147"/>
        <end position="165"/>
    </location>
</feature>
<feature type="transmembrane region" description="Helical" evidence="1">
    <location>
        <begin position="31"/>
        <end position="51"/>
    </location>
</feature>
<keyword evidence="1" id="KW-0472">Membrane</keyword>
<organism evidence="2 3">
    <name type="scientific">Holtiella tumoricola</name>
    <dbReference type="NCBI Taxonomy" id="3018743"/>
    <lineage>
        <taxon>Bacteria</taxon>
        <taxon>Bacillati</taxon>
        <taxon>Bacillota</taxon>
        <taxon>Clostridia</taxon>
        <taxon>Lachnospirales</taxon>
        <taxon>Cellulosilyticaceae</taxon>
        <taxon>Holtiella</taxon>
    </lineage>
</organism>
<keyword evidence="3" id="KW-1185">Reference proteome</keyword>
<comment type="caution">
    <text evidence="2">The sequence shown here is derived from an EMBL/GenBank/DDBJ whole genome shotgun (WGS) entry which is preliminary data.</text>
</comment>
<dbReference type="GO" id="GO:0005886">
    <property type="term" value="C:plasma membrane"/>
    <property type="evidence" value="ECO:0007669"/>
    <property type="project" value="TreeGrafter"/>
</dbReference>
<dbReference type="EMBL" id="JAQIFT010000011">
    <property type="protein sequence ID" value="MDA3730328.1"/>
    <property type="molecule type" value="Genomic_DNA"/>
</dbReference>
<name>A0AA42DJR4_9FIRM</name>
<evidence type="ECO:0000256" key="1">
    <source>
        <dbReference type="SAM" id="Phobius"/>
    </source>
</evidence>
<dbReference type="PANTHER" id="PTHR34989:SF1">
    <property type="entry name" value="PROTEIN HDED"/>
    <property type="match status" value="1"/>
</dbReference>
<sequence>MKNYIDKLFILDGILLAVVGILFFLCPLQSLLSFAFLIGILMIGAAISKIVHGWHSSFKMYTLISGVIDILFGLILIISPMATIEMLLVFYGAWSLVRGLFELVIAFKNKNLGLNFRTIQGVVTVIIGLLIVLSPVAIVFIIPYIPYIIGAYFIFLAGSEVYIGCHA</sequence>
<dbReference type="InterPro" id="IPR005325">
    <property type="entry name" value="DUF308_memb"/>
</dbReference>
<evidence type="ECO:0000313" key="2">
    <source>
        <dbReference type="EMBL" id="MDA3730328.1"/>
    </source>
</evidence>
<evidence type="ECO:0000313" key="3">
    <source>
        <dbReference type="Proteomes" id="UP001169242"/>
    </source>
</evidence>
<dbReference type="AlphaFoldDB" id="A0AA42DJR4"/>
<feature type="transmembrane region" description="Helical" evidence="1">
    <location>
        <begin position="88"/>
        <end position="107"/>
    </location>
</feature>
<reference evidence="2" key="1">
    <citation type="journal article" date="2023" name="Int. J. Syst. Evol. Microbiol.">
        <title>&lt;i&gt;Holtiella tumoricola&lt;/i&gt; gen. nov. sp. nov., isolated from a human clinical sample.</title>
        <authorList>
            <person name="Allen-Vercoe E."/>
            <person name="Daigneault M.C."/>
            <person name="Vancuren S.J."/>
            <person name="Cochrane K."/>
            <person name="O'Neal L.L."/>
            <person name="Sankaranarayanan K."/>
            <person name="Lawson P.A."/>
        </authorList>
    </citation>
    <scope>NUCLEOTIDE SEQUENCE</scope>
    <source>
        <strain evidence="2">CC70A</strain>
    </source>
</reference>
<feature type="transmembrane region" description="Helical" evidence="1">
    <location>
        <begin position="119"/>
        <end position="141"/>
    </location>
</feature>
<accession>A0AA42DJR4</accession>
<dbReference type="InterPro" id="IPR052712">
    <property type="entry name" value="Acid_resist_chaperone_HdeD"/>
</dbReference>
<gene>
    <name evidence="2" type="ORF">PBV87_02265</name>
</gene>
<keyword evidence="1" id="KW-0812">Transmembrane</keyword>
<feature type="transmembrane region" description="Helical" evidence="1">
    <location>
        <begin position="7"/>
        <end position="25"/>
    </location>
</feature>
<keyword evidence="1" id="KW-1133">Transmembrane helix</keyword>
<feature type="transmembrane region" description="Helical" evidence="1">
    <location>
        <begin position="63"/>
        <end position="82"/>
    </location>
</feature>
<proteinExistence type="predicted"/>
<dbReference type="Proteomes" id="UP001169242">
    <property type="component" value="Unassembled WGS sequence"/>
</dbReference>
<protein>
    <submittedName>
        <fullName evidence="2">DUF308 domain-containing protein</fullName>
    </submittedName>
</protein>
<dbReference type="RefSeq" id="WP_053984481.1">
    <property type="nucleotide sequence ID" value="NZ_JAQIFT010000011.1"/>
</dbReference>
<dbReference type="PANTHER" id="PTHR34989">
    <property type="entry name" value="PROTEIN HDED"/>
    <property type="match status" value="1"/>
</dbReference>